<proteinExistence type="predicted"/>
<dbReference type="EMBL" id="JANJYI010000006">
    <property type="protein sequence ID" value="KAK2645354.1"/>
    <property type="molecule type" value="Genomic_DNA"/>
</dbReference>
<name>A0AAD9TZX2_9ROSI</name>
<keyword evidence="3" id="KW-1185">Reference proteome</keyword>
<evidence type="ECO:0000256" key="1">
    <source>
        <dbReference type="SAM" id="Phobius"/>
    </source>
</evidence>
<keyword evidence="1" id="KW-0812">Transmembrane</keyword>
<evidence type="ECO:0000313" key="2">
    <source>
        <dbReference type="EMBL" id="KAK2645354.1"/>
    </source>
</evidence>
<keyword evidence="1" id="KW-0472">Membrane</keyword>
<keyword evidence="1" id="KW-1133">Transmembrane helix</keyword>
<feature type="transmembrane region" description="Helical" evidence="1">
    <location>
        <begin position="21"/>
        <end position="47"/>
    </location>
</feature>
<comment type="caution">
    <text evidence="2">The sequence shown here is derived from an EMBL/GenBank/DDBJ whole genome shotgun (WGS) entry which is preliminary data.</text>
</comment>
<sequence length="99" mass="11290">MTTIPHSSARRSALLRHSPPIYSASPLATADLIFFFFTATCLLYFATRRCRSGLLILHHRRSALLRRSTPLIWSSFSLVGLLLLCDHRSTPLHRRFALL</sequence>
<protein>
    <submittedName>
        <fullName evidence="2">Uncharacterized protein</fullName>
    </submittedName>
</protein>
<accession>A0AAD9TZX2</accession>
<organism evidence="2 3">
    <name type="scientific">Dipteronia dyeriana</name>
    <dbReference type="NCBI Taxonomy" id="168575"/>
    <lineage>
        <taxon>Eukaryota</taxon>
        <taxon>Viridiplantae</taxon>
        <taxon>Streptophyta</taxon>
        <taxon>Embryophyta</taxon>
        <taxon>Tracheophyta</taxon>
        <taxon>Spermatophyta</taxon>
        <taxon>Magnoliopsida</taxon>
        <taxon>eudicotyledons</taxon>
        <taxon>Gunneridae</taxon>
        <taxon>Pentapetalae</taxon>
        <taxon>rosids</taxon>
        <taxon>malvids</taxon>
        <taxon>Sapindales</taxon>
        <taxon>Sapindaceae</taxon>
        <taxon>Hippocastanoideae</taxon>
        <taxon>Acereae</taxon>
        <taxon>Dipteronia</taxon>
    </lineage>
</organism>
<reference evidence="2" key="1">
    <citation type="journal article" date="2023" name="Plant J.">
        <title>Genome sequences and population genomics provide insights into the demographic history, inbreeding, and mutation load of two 'living fossil' tree species of Dipteronia.</title>
        <authorList>
            <person name="Feng Y."/>
            <person name="Comes H.P."/>
            <person name="Chen J."/>
            <person name="Zhu S."/>
            <person name="Lu R."/>
            <person name="Zhang X."/>
            <person name="Li P."/>
            <person name="Qiu J."/>
            <person name="Olsen K.M."/>
            <person name="Qiu Y."/>
        </authorList>
    </citation>
    <scope>NUCLEOTIDE SEQUENCE</scope>
    <source>
        <strain evidence="2">KIB01</strain>
    </source>
</reference>
<gene>
    <name evidence="2" type="ORF">Ddye_020549</name>
</gene>
<dbReference type="Proteomes" id="UP001280121">
    <property type="component" value="Unassembled WGS sequence"/>
</dbReference>
<dbReference type="AlphaFoldDB" id="A0AAD9TZX2"/>
<evidence type="ECO:0000313" key="3">
    <source>
        <dbReference type="Proteomes" id="UP001280121"/>
    </source>
</evidence>